<feature type="compositionally biased region" description="Polar residues" evidence="1">
    <location>
        <begin position="489"/>
        <end position="502"/>
    </location>
</feature>
<dbReference type="InterPro" id="IPR011009">
    <property type="entry name" value="Kinase-like_dom_sf"/>
</dbReference>
<feature type="compositionally biased region" description="Polar residues" evidence="1">
    <location>
        <begin position="513"/>
        <end position="524"/>
    </location>
</feature>
<dbReference type="PANTHER" id="PTHR21310">
    <property type="entry name" value="AMINOGLYCOSIDE PHOSPHOTRANSFERASE-RELATED-RELATED"/>
    <property type="match status" value="1"/>
</dbReference>
<feature type="region of interest" description="Disordered" evidence="1">
    <location>
        <begin position="485"/>
        <end position="557"/>
    </location>
</feature>
<protein>
    <recommendedName>
        <fullName evidence="2">Aminoglycoside phosphotransferase domain-containing protein</fullName>
    </recommendedName>
</protein>
<dbReference type="SUPFAM" id="SSF56112">
    <property type="entry name" value="Protein kinase-like (PK-like)"/>
    <property type="match status" value="1"/>
</dbReference>
<dbReference type="PANTHER" id="PTHR21310:SF37">
    <property type="entry name" value="AMINOGLYCOSIDE PHOSPHOTRANSFERASE DOMAIN-CONTAINING PROTEIN"/>
    <property type="match status" value="1"/>
</dbReference>
<feature type="compositionally biased region" description="Basic and acidic residues" evidence="1">
    <location>
        <begin position="525"/>
        <end position="542"/>
    </location>
</feature>
<gene>
    <name evidence="3" type="ORF">QM012_000315</name>
</gene>
<organism evidence="3 4">
    <name type="scientific">Aureobasidium pullulans</name>
    <name type="common">Black yeast</name>
    <name type="synonym">Pullularia pullulans</name>
    <dbReference type="NCBI Taxonomy" id="5580"/>
    <lineage>
        <taxon>Eukaryota</taxon>
        <taxon>Fungi</taxon>
        <taxon>Dikarya</taxon>
        <taxon>Ascomycota</taxon>
        <taxon>Pezizomycotina</taxon>
        <taxon>Dothideomycetes</taxon>
        <taxon>Dothideomycetidae</taxon>
        <taxon>Dothideales</taxon>
        <taxon>Saccotheciaceae</taxon>
        <taxon>Aureobasidium</taxon>
    </lineage>
</organism>
<name>A0ABR0TVS6_AURPU</name>
<dbReference type="InterPro" id="IPR002575">
    <property type="entry name" value="Aminoglycoside_PTrfase"/>
</dbReference>
<dbReference type="InterPro" id="IPR051678">
    <property type="entry name" value="AGP_Transferase"/>
</dbReference>
<dbReference type="EMBL" id="JASGXD010000001">
    <property type="protein sequence ID" value="KAK6008412.1"/>
    <property type="molecule type" value="Genomic_DNA"/>
</dbReference>
<dbReference type="Pfam" id="PF01636">
    <property type="entry name" value="APH"/>
    <property type="match status" value="1"/>
</dbReference>
<keyword evidence="4" id="KW-1185">Reference proteome</keyword>
<dbReference type="Gene3D" id="3.90.1200.10">
    <property type="match status" value="1"/>
</dbReference>
<reference evidence="3 4" key="1">
    <citation type="submission" date="2023-11" db="EMBL/GenBank/DDBJ databases">
        <title>Draft genome sequence and annotation of the polyextremotolerant black yeast-like fungus Aureobasidium pullulans NRRL 62042.</title>
        <authorList>
            <person name="Dielentheis-Frenken M.R.E."/>
            <person name="Wibberg D."/>
            <person name="Blank L.M."/>
            <person name="Tiso T."/>
        </authorList>
    </citation>
    <scope>NUCLEOTIDE SEQUENCE [LARGE SCALE GENOMIC DNA]</scope>
    <source>
        <strain evidence="3 4">NRRL 62042</strain>
    </source>
</reference>
<sequence>MDNDELNTTHEERMQAWLDHYNRFYGPGGVEKLASKYRDGQHCECLGRINGGFNICFKVLFDDGVAWAVRYPVPGWVMDPDEKVRREVAVLRFLQEKTQIPIPRLIAYGSASENHDSEIGPFVISEWVDGKSLNSMLEELPRPEWGPVLRDDIDDDIFYKIYIQIAEILLELASHRFDKIGSLSIQDGNDKMAPGPVCMRPLTRKMNEIQRGSYVVVDDCRAPPLNSVADYMNHLLQQNMTHLYKQRNSVDDKEDARNKFILRRRLQALVPYFTSRFDSGPFTLFCDDFHPRNILVDENTYQITAVIDWEWTNTAPFDFSMTPPSWLVLEPPESWIASSEIKFKKQLTLFLRALEDAESRREQCVALTQPNAPRMSSAMRQSFDDGTFWFVQLSMESFSFDGDVFWPHLESILQERGLLEIGIPDEGEIQQFVAHKMKDLEAYNRELEEKKNKQHAGTEVDWVDQSTAHTDDDAAVAEPEDVQHKNLGMNPTSQPSNQANTSTHDRADIEATASESRSRNTSSADSHRVEQTTISADDHTDDAAADPAESLPHAADN</sequence>
<dbReference type="Proteomes" id="UP001341245">
    <property type="component" value="Unassembled WGS sequence"/>
</dbReference>
<evidence type="ECO:0000259" key="2">
    <source>
        <dbReference type="Pfam" id="PF01636"/>
    </source>
</evidence>
<proteinExistence type="predicted"/>
<evidence type="ECO:0000256" key="1">
    <source>
        <dbReference type="SAM" id="MobiDB-lite"/>
    </source>
</evidence>
<feature type="domain" description="Aminoglycoside phosphotransferase" evidence="2">
    <location>
        <begin position="66"/>
        <end position="310"/>
    </location>
</feature>
<evidence type="ECO:0000313" key="4">
    <source>
        <dbReference type="Proteomes" id="UP001341245"/>
    </source>
</evidence>
<comment type="caution">
    <text evidence="3">The sequence shown here is derived from an EMBL/GenBank/DDBJ whole genome shotgun (WGS) entry which is preliminary data.</text>
</comment>
<evidence type="ECO:0000313" key="3">
    <source>
        <dbReference type="EMBL" id="KAK6008412.1"/>
    </source>
</evidence>
<accession>A0ABR0TVS6</accession>